<proteinExistence type="predicted"/>
<feature type="region of interest" description="Disordered" evidence="1">
    <location>
        <begin position="21"/>
        <end position="68"/>
    </location>
</feature>
<sequence>MNTMNPLHRIYDACKAYMTRAGRDRRDRRGRSDERNDERRRRGERRYHGSGPNHGPGGGGNGGGMGPRRRLMAAMLTAAGTMTLMMTTIPAGDIALANAASFVMSSGNGDDNGDDNGGSMGACRVGMAWPVDAPVAVAPFDAPDSPWLAGHRGIDLEAQEGDRLITPARGVIAFAGQVAGKQVVSIRTDDGLILTFEPASTDLPVGTAVTRGEPFGQVAVASDHCHDGCLHWGVRRGKRDYLDPQPLTGRRRIGLKPAVLPSHWLQSGTKH</sequence>
<feature type="domain" description="M23ase beta-sheet core" evidence="2">
    <location>
        <begin position="150"/>
        <end position="243"/>
    </location>
</feature>
<evidence type="ECO:0000313" key="4">
    <source>
        <dbReference type="Proteomes" id="UP000240228"/>
    </source>
</evidence>
<comment type="caution">
    <text evidence="3">The sequence shown here is derived from an EMBL/GenBank/DDBJ whole genome shotgun (WGS) entry which is preliminary data.</text>
</comment>
<dbReference type="EMBL" id="NWTX01000002">
    <property type="protein sequence ID" value="PST47219.1"/>
    <property type="molecule type" value="Genomic_DNA"/>
</dbReference>
<accession>A0A2T3GCM5</accession>
<reference evidence="4" key="1">
    <citation type="submission" date="2017-09" db="EMBL/GenBank/DDBJ databases">
        <authorList>
            <person name="Sela D.A."/>
            <person name="Albert K."/>
        </authorList>
    </citation>
    <scope>NUCLEOTIDE SEQUENCE [LARGE SCALE GENOMIC DNA]</scope>
    <source>
        <strain evidence="4">UMA51805</strain>
    </source>
</reference>
<keyword evidence="4" id="KW-1185">Reference proteome</keyword>
<evidence type="ECO:0000313" key="3">
    <source>
        <dbReference type="EMBL" id="PST47219.1"/>
    </source>
</evidence>
<dbReference type="CDD" id="cd12797">
    <property type="entry name" value="M23_peptidase"/>
    <property type="match status" value="1"/>
</dbReference>
<protein>
    <recommendedName>
        <fullName evidence="2">M23ase beta-sheet core domain-containing protein</fullName>
    </recommendedName>
</protein>
<dbReference type="InterPro" id="IPR011055">
    <property type="entry name" value="Dup_hybrid_motif"/>
</dbReference>
<dbReference type="AlphaFoldDB" id="A0A2T3GCM5"/>
<organism evidence="3 4">
    <name type="scientific">Bifidobacterium callitrichos</name>
    <dbReference type="NCBI Taxonomy" id="762209"/>
    <lineage>
        <taxon>Bacteria</taxon>
        <taxon>Bacillati</taxon>
        <taxon>Actinomycetota</taxon>
        <taxon>Actinomycetes</taxon>
        <taxon>Bifidobacteriales</taxon>
        <taxon>Bifidobacteriaceae</taxon>
        <taxon>Bifidobacterium</taxon>
    </lineage>
</organism>
<gene>
    <name evidence="3" type="ORF">CPA40_02610</name>
</gene>
<reference evidence="3 4" key="2">
    <citation type="submission" date="2018-03" db="EMBL/GenBank/DDBJ databases">
        <title>The comparative genomics of Bifidobacterium callitrichos reflects dietary carbohydrate utilization within the common marmoset gut.</title>
        <authorList>
            <person name="Rani A."/>
        </authorList>
    </citation>
    <scope>NUCLEOTIDE SEQUENCE [LARGE SCALE GENOMIC DNA]</scope>
    <source>
        <strain evidence="3 4">UMA51805</strain>
    </source>
</reference>
<dbReference type="Gene3D" id="2.70.70.10">
    <property type="entry name" value="Glucose Permease (Domain IIA)"/>
    <property type="match status" value="1"/>
</dbReference>
<dbReference type="SUPFAM" id="SSF51261">
    <property type="entry name" value="Duplicated hybrid motif"/>
    <property type="match status" value="1"/>
</dbReference>
<dbReference type="Pfam" id="PF01551">
    <property type="entry name" value="Peptidase_M23"/>
    <property type="match status" value="1"/>
</dbReference>
<evidence type="ECO:0000259" key="2">
    <source>
        <dbReference type="Pfam" id="PF01551"/>
    </source>
</evidence>
<dbReference type="InterPro" id="IPR016047">
    <property type="entry name" value="M23ase_b-sheet_dom"/>
</dbReference>
<dbReference type="Proteomes" id="UP000240228">
    <property type="component" value="Unassembled WGS sequence"/>
</dbReference>
<evidence type="ECO:0000256" key="1">
    <source>
        <dbReference type="SAM" id="MobiDB-lite"/>
    </source>
</evidence>
<feature type="compositionally biased region" description="Basic and acidic residues" evidence="1">
    <location>
        <begin position="21"/>
        <end position="41"/>
    </location>
</feature>
<feature type="compositionally biased region" description="Gly residues" evidence="1">
    <location>
        <begin position="52"/>
        <end position="66"/>
    </location>
</feature>
<name>A0A2T3GCM5_9BIFI</name>